<reference evidence="3 4" key="1">
    <citation type="submission" date="2021-03" db="EMBL/GenBank/DDBJ databases">
        <title>Thermosipho ferrireducens sp.nov., an anaerobic thermophilic iron-reducing bacterium isolated from a deep-sea hydrothermal sulfide deposits.</title>
        <authorList>
            <person name="Zeng X."/>
            <person name="Chen Y."/>
            <person name="Shao Z."/>
        </authorList>
    </citation>
    <scope>NUCLEOTIDE SEQUENCE [LARGE SCALE GENOMIC DNA]</scope>
    <source>
        <strain evidence="3 4">JL129W03</strain>
    </source>
</reference>
<dbReference type="HAMAP" id="MF_00003">
    <property type="entry name" value="RbfA"/>
    <property type="match status" value="1"/>
</dbReference>
<keyword evidence="1 2" id="KW-0690">Ribosome biogenesis</keyword>
<dbReference type="InterPro" id="IPR020053">
    <property type="entry name" value="Ribosome-bd_factorA_CS"/>
</dbReference>
<name>A0ABX7S5K3_9BACT</name>
<dbReference type="PANTHER" id="PTHR33515:SF1">
    <property type="entry name" value="RIBOSOME-BINDING FACTOR A, CHLOROPLASTIC-RELATED"/>
    <property type="match status" value="1"/>
</dbReference>
<accession>A0ABX7S5K3</accession>
<comment type="function">
    <text evidence="2">One of several proteins that assist in the late maturation steps of the functional core of the 30S ribosomal subunit. Associates with free 30S ribosomal subunits (but not with 30S subunits that are part of 70S ribosomes or polysomes). Required for efficient processing of 16S rRNA. May interact with the 5'-terminal helix region of 16S rRNA.</text>
</comment>
<comment type="subunit">
    <text evidence="2">Monomer. Binds 30S ribosomal subunits, but not 50S ribosomal subunits or 70S ribosomes.</text>
</comment>
<dbReference type="NCBIfam" id="TIGR00082">
    <property type="entry name" value="rbfA"/>
    <property type="match status" value="1"/>
</dbReference>
<dbReference type="PANTHER" id="PTHR33515">
    <property type="entry name" value="RIBOSOME-BINDING FACTOR A, CHLOROPLASTIC-RELATED"/>
    <property type="match status" value="1"/>
</dbReference>
<dbReference type="InterPro" id="IPR023799">
    <property type="entry name" value="RbfA_dom_sf"/>
</dbReference>
<dbReference type="InterPro" id="IPR000238">
    <property type="entry name" value="RbfA"/>
</dbReference>
<dbReference type="PROSITE" id="PS01319">
    <property type="entry name" value="RBFA"/>
    <property type="match status" value="1"/>
</dbReference>
<proteinExistence type="inferred from homology"/>
<protein>
    <recommendedName>
        <fullName evidence="2">Ribosome-binding factor A</fullName>
    </recommendedName>
</protein>
<organism evidence="3 4">
    <name type="scientific">Thermosipho ferrireducens</name>
    <dbReference type="NCBI Taxonomy" id="2571116"/>
    <lineage>
        <taxon>Bacteria</taxon>
        <taxon>Thermotogati</taxon>
        <taxon>Thermotogota</taxon>
        <taxon>Thermotogae</taxon>
        <taxon>Thermotogales</taxon>
        <taxon>Fervidobacteriaceae</taxon>
        <taxon>Thermosipho</taxon>
    </lineage>
</organism>
<dbReference type="SUPFAM" id="SSF89919">
    <property type="entry name" value="Ribosome-binding factor A, RbfA"/>
    <property type="match status" value="1"/>
</dbReference>
<dbReference type="InterPro" id="IPR015946">
    <property type="entry name" value="KH_dom-like_a/b"/>
</dbReference>
<evidence type="ECO:0000256" key="2">
    <source>
        <dbReference type="HAMAP-Rule" id="MF_00003"/>
    </source>
</evidence>
<comment type="subcellular location">
    <subcellularLocation>
        <location evidence="2">Cytoplasm</location>
    </subcellularLocation>
</comment>
<dbReference type="Proteomes" id="UP000671862">
    <property type="component" value="Chromosome"/>
</dbReference>
<keyword evidence="4" id="KW-1185">Reference proteome</keyword>
<dbReference type="EMBL" id="CP071446">
    <property type="protein sequence ID" value="QTA37828.1"/>
    <property type="molecule type" value="Genomic_DNA"/>
</dbReference>
<comment type="similarity">
    <text evidence="2">Belongs to the RbfA family.</text>
</comment>
<dbReference type="Pfam" id="PF02033">
    <property type="entry name" value="RBFA"/>
    <property type="match status" value="1"/>
</dbReference>
<dbReference type="Gene3D" id="3.30.300.20">
    <property type="match status" value="1"/>
</dbReference>
<evidence type="ECO:0000256" key="1">
    <source>
        <dbReference type="ARBA" id="ARBA00022517"/>
    </source>
</evidence>
<evidence type="ECO:0000313" key="3">
    <source>
        <dbReference type="EMBL" id="QTA37828.1"/>
    </source>
</evidence>
<keyword evidence="2" id="KW-0963">Cytoplasm</keyword>
<dbReference type="RefSeq" id="WP_207566549.1">
    <property type="nucleotide sequence ID" value="NZ_CP071446.1"/>
</dbReference>
<gene>
    <name evidence="2 3" type="primary">rbfA</name>
    <name evidence="3" type="ORF">JYK00_08900</name>
</gene>
<sequence>MKPEYRKKKLEEQIRNLIFEALRRLKEPEVENFKDFVVVSRVELSKDKRYADIFISYIGNSEMREKAVKFMKDRKGYFRTFVAKNTRLYVAPEIRFYEDKGIETSIRINKLLDEISSKKHEKESDN</sequence>
<evidence type="ECO:0000313" key="4">
    <source>
        <dbReference type="Proteomes" id="UP000671862"/>
    </source>
</evidence>